<gene>
    <name evidence="1" type="ORF">RRG08_043019</name>
</gene>
<reference evidence="1" key="1">
    <citation type="journal article" date="2023" name="G3 (Bethesda)">
        <title>A reference genome for the long-term kleptoplast-retaining sea slug Elysia crispata morphotype clarki.</title>
        <authorList>
            <person name="Eastman K.E."/>
            <person name="Pendleton A.L."/>
            <person name="Shaikh M.A."/>
            <person name="Suttiyut T."/>
            <person name="Ogas R."/>
            <person name="Tomko P."/>
            <person name="Gavelis G."/>
            <person name="Widhalm J.R."/>
            <person name="Wisecaver J.H."/>
        </authorList>
    </citation>
    <scope>NUCLEOTIDE SEQUENCE</scope>
    <source>
        <strain evidence="1">ECLA1</strain>
    </source>
</reference>
<name>A0AAE1CPQ8_9GAST</name>
<evidence type="ECO:0000313" key="1">
    <source>
        <dbReference type="EMBL" id="KAK3725601.1"/>
    </source>
</evidence>
<comment type="caution">
    <text evidence="1">The sequence shown here is derived from an EMBL/GenBank/DDBJ whole genome shotgun (WGS) entry which is preliminary data.</text>
</comment>
<keyword evidence="2" id="KW-1185">Reference proteome</keyword>
<proteinExistence type="predicted"/>
<dbReference type="EMBL" id="JAWDGP010007329">
    <property type="protein sequence ID" value="KAK3725601.1"/>
    <property type="molecule type" value="Genomic_DNA"/>
</dbReference>
<evidence type="ECO:0000313" key="2">
    <source>
        <dbReference type="Proteomes" id="UP001283361"/>
    </source>
</evidence>
<dbReference type="AlphaFoldDB" id="A0AAE1CPQ8"/>
<dbReference type="Proteomes" id="UP001283361">
    <property type="component" value="Unassembled WGS sequence"/>
</dbReference>
<accession>A0AAE1CPQ8</accession>
<organism evidence="1 2">
    <name type="scientific">Elysia crispata</name>
    <name type="common">lettuce slug</name>
    <dbReference type="NCBI Taxonomy" id="231223"/>
    <lineage>
        <taxon>Eukaryota</taxon>
        <taxon>Metazoa</taxon>
        <taxon>Spiralia</taxon>
        <taxon>Lophotrochozoa</taxon>
        <taxon>Mollusca</taxon>
        <taxon>Gastropoda</taxon>
        <taxon>Heterobranchia</taxon>
        <taxon>Euthyneura</taxon>
        <taxon>Panpulmonata</taxon>
        <taxon>Sacoglossa</taxon>
        <taxon>Placobranchoidea</taxon>
        <taxon>Plakobranchidae</taxon>
        <taxon>Elysia</taxon>
    </lineage>
</organism>
<sequence length="89" mass="10234">MPARLRAIHFSIILARQSQSKAQPLPGRRAKEATLTTKDLIYPRCTDLKLGDTRDGYLGLHWKLGLSDQETTLKLIRSLYYTCYYVLYG</sequence>
<protein>
    <submittedName>
        <fullName evidence="1">Uncharacterized protein</fullName>
    </submittedName>
</protein>